<name>A0A074S555_9AGAM</name>
<comment type="caution">
    <text evidence="2">The sequence shown here is derived from an EMBL/GenBank/DDBJ whole genome shotgun (WGS) entry which is preliminary data.</text>
</comment>
<feature type="compositionally biased region" description="Polar residues" evidence="1">
    <location>
        <begin position="1"/>
        <end position="17"/>
    </location>
</feature>
<keyword evidence="3" id="KW-1185">Reference proteome</keyword>
<evidence type="ECO:0000313" key="3">
    <source>
        <dbReference type="Proteomes" id="UP000027456"/>
    </source>
</evidence>
<sequence>MASRTPRTAGSSRTPSEARSEPTIIPPTPQLPEGEIEPGLKDIYQLLQHLNVKVTKLQETLVSLENVVLDQDGAITTIKNTVERVSTTCDEITSEVHTLHPTTPETTTTRPDVDPTPKPGPACPTVRITTGTPRKSRSPETKPLLGSRHSDPAYGLFRPPRSPSPTSPTTQLSTI</sequence>
<gene>
    <name evidence="2" type="ORF">V565_302780</name>
</gene>
<feature type="non-terminal residue" evidence="2">
    <location>
        <position position="175"/>
    </location>
</feature>
<feature type="compositionally biased region" description="Low complexity" evidence="1">
    <location>
        <begin position="100"/>
        <end position="110"/>
    </location>
</feature>
<feature type="region of interest" description="Disordered" evidence="1">
    <location>
        <begin position="100"/>
        <end position="175"/>
    </location>
</feature>
<evidence type="ECO:0000256" key="1">
    <source>
        <dbReference type="SAM" id="MobiDB-lite"/>
    </source>
</evidence>
<dbReference type="AlphaFoldDB" id="A0A074S555"/>
<protein>
    <submittedName>
        <fullName evidence="2">Uncharacterized protein</fullName>
    </submittedName>
</protein>
<organism evidence="2 3">
    <name type="scientific">Rhizoctonia solani 123E</name>
    <dbReference type="NCBI Taxonomy" id="1423351"/>
    <lineage>
        <taxon>Eukaryota</taxon>
        <taxon>Fungi</taxon>
        <taxon>Dikarya</taxon>
        <taxon>Basidiomycota</taxon>
        <taxon>Agaricomycotina</taxon>
        <taxon>Agaricomycetes</taxon>
        <taxon>Cantharellales</taxon>
        <taxon>Ceratobasidiaceae</taxon>
        <taxon>Rhizoctonia</taxon>
    </lineage>
</organism>
<dbReference type="Proteomes" id="UP000027456">
    <property type="component" value="Unassembled WGS sequence"/>
</dbReference>
<evidence type="ECO:0000313" key="2">
    <source>
        <dbReference type="EMBL" id="KEP45207.1"/>
    </source>
</evidence>
<accession>A0A074S555</accession>
<dbReference type="HOGENOM" id="CLU_1536203_0_0_1"/>
<feature type="region of interest" description="Disordered" evidence="1">
    <location>
        <begin position="1"/>
        <end position="34"/>
    </location>
</feature>
<reference evidence="2 3" key="1">
    <citation type="submission" date="2013-12" db="EMBL/GenBank/DDBJ databases">
        <authorList>
            <person name="Cubeta M."/>
            <person name="Pakala S."/>
            <person name="Fedorova N."/>
            <person name="Thomas E."/>
            <person name="Dean R."/>
            <person name="Jabaji S."/>
            <person name="Neate S."/>
            <person name="Toda T."/>
            <person name="Tavantzis S."/>
            <person name="Vilgalys R."/>
            <person name="Bharathan N."/>
            <person name="Pakala S."/>
            <person name="Losada L.S."/>
            <person name="Zafar N."/>
            <person name="Nierman W."/>
        </authorList>
    </citation>
    <scope>NUCLEOTIDE SEQUENCE [LARGE SCALE GENOMIC DNA]</scope>
    <source>
        <strain evidence="2 3">123E</strain>
    </source>
</reference>
<dbReference type="EMBL" id="AZST01002098">
    <property type="protein sequence ID" value="KEP45207.1"/>
    <property type="molecule type" value="Genomic_DNA"/>
</dbReference>
<proteinExistence type="predicted"/>